<dbReference type="GO" id="GO:0016740">
    <property type="term" value="F:transferase activity"/>
    <property type="evidence" value="ECO:0007669"/>
    <property type="project" value="UniProtKB-KW"/>
</dbReference>
<dbReference type="SUPFAM" id="SSF51161">
    <property type="entry name" value="Trimeric LpxA-like enzymes"/>
    <property type="match status" value="1"/>
</dbReference>
<organism evidence="1 2">
    <name type="scientific">Candidatus Nitrosocosmicus oleophilus</name>
    <dbReference type="NCBI Taxonomy" id="1353260"/>
    <lineage>
        <taxon>Archaea</taxon>
        <taxon>Nitrososphaerota</taxon>
        <taxon>Nitrososphaeria</taxon>
        <taxon>Nitrososphaerales</taxon>
        <taxon>Nitrososphaeraceae</taxon>
        <taxon>Candidatus Nitrosocosmicus</taxon>
    </lineage>
</organism>
<evidence type="ECO:0000313" key="1">
    <source>
        <dbReference type="EMBL" id="ALI35685.1"/>
    </source>
</evidence>
<dbReference type="PANTHER" id="PTHR43360:SF1">
    <property type="entry name" value="CARBOXYSOME ASSEMBLY PROTEIN CCMM"/>
    <property type="match status" value="1"/>
</dbReference>
<gene>
    <name evidence="1" type="ORF">NMY3_01482</name>
</gene>
<dbReference type="Gene3D" id="2.160.10.10">
    <property type="entry name" value="Hexapeptide repeat proteins"/>
    <property type="match status" value="1"/>
</dbReference>
<keyword evidence="2" id="KW-1185">Reference proteome</keyword>
<dbReference type="EMBL" id="CP012850">
    <property type="protein sequence ID" value="ALI35685.1"/>
    <property type="molecule type" value="Genomic_DNA"/>
</dbReference>
<evidence type="ECO:0000313" key="2">
    <source>
        <dbReference type="Proteomes" id="UP000058925"/>
    </source>
</evidence>
<reference evidence="2" key="1">
    <citation type="submission" date="2015-10" db="EMBL/GenBank/DDBJ databases">
        <title>Niche specialization of a soil ammonia-oxidizing archaeon, Candidatus Nitrosocosmicus oleophilus.</title>
        <authorList>
            <person name="Jung M.-Y."/>
            <person name="Rhee S.-K."/>
        </authorList>
    </citation>
    <scope>NUCLEOTIDE SEQUENCE [LARGE SCALE GENOMIC DNA]</scope>
    <source>
        <strain evidence="2">MY3</strain>
    </source>
</reference>
<dbReference type="AlphaFoldDB" id="A0A654LWV5"/>
<keyword evidence="1" id="KW-0808">Transferase</keyword>
<accession>A0A654LWV5</accession>
<dbReference type="Proteomes" id="UP000058925">
    <property type="component" value="Chromosome"/>
</dbReference>
<dbReference type="InterPro" id="IPR052265">
    <property type="entry name" value="Gamma-CA"/>
</dbReference>
<dbReference type="GeneID" id="60421536"/>
<dbReference type="RefSeq" id="WP_231100369.1">
    <property type="nucleotide sequence ID" value="NZ_CP012850.1"/>
</dbReference>
<sequence length="265" mass="28404">MKNSCATYSVVVMTLSLILVLTISLGYQNPFAMGQDTINDTSIISKQWPNIMSNVNTFVVENVTSPRIDDTAYIHPFAIIIGDCSIGKKVLVAPTAVCRADEGIPIHIGDYSNIQDGVILHALDAVRDGTNVDNKRFSQEGDRLLGNDTRFDEGYAIYLSGNVSLAHDSLIHGPVWIGNNTLIGVKSAVLDSKIGNNVVIRVGSIITGVEIPDNTLVPPGSVLTNQSQIATLPSVVGSPSQNLNQGDLRNSQALATAYDNTNIER</sequence>
<dbReference type="KEGG" id="taa:NMY3_01482"/>
<name>A0A654LWV5_9ARCH</name>
<proteinExistence type="predicted"/>
<dbReference type="PANTHER" id="PTHR43360">
    <property type="entry name" value="CARBON DIOXIDE CONCENTRATING MECHANISM PROTEIN CCMM"/>
    <property type="match status" value="1"/>
</dbReference>
<protein>
    <submittedName>
        <fullName evidence="1">Putative acyl transferase</fullName>
    </submittedName>
</protein>
<dbReference type="InterPro" id="IPR011004">
    <property type="entry name" value="Trimer_LpxA-like_sf"/>
</dbReference>